<comment type="function">
    <text evidence="7">Specifically methylates the N4 position of cytidine in position 1402 (C1402) of 16S rRNA.</text>
</comment>
<keyword evidence="3 7" id="KW-0698">rRNA processing</keyword>
<sequence>MFKHNTVLLKETVDGLDIKPDGIYVDATLGGGGHTEYLLSQVSDGRVIAFDQDIYAIDKAKEKFKDVENITFVHSNFSHLKEELEKLGIDKIDGILYDLGVSSPQLDITERGFSHSKEARLDMRMDQSQSLDAYEIVNTYPYEDLVRIFFRYGEEKFSKQIAREIERLREIQPIETTTELASIIKSKIPAKFLKMSGHPARRVFQALRIAVNDELGVFEKSLEQAIDLLKKDGRVSVITFHSLEDRICKQIYQEYERGPELPKNMPIIPEGYEPVLKRVNKKPILASDEELNENPRARSAKLRIAKKLK</sequence>
<evidence type="ECO:0000256" key="1">
    <source>
        <dbReference type="ARBA" id="ARBA00010396"/>
    </source>
</evidence>
<reference evidence="8 9" key="1">
    <citation type="submission" date="2020-07" db="EMBL/GenBank/DDBJ databases">
        <authorList>
            <person name="Criscuolo A."/>
        </authorList>
    </citation>
    <scope>NUCLEOTIDE SEQUENCE [LARGE SCALE GENOMIC DNA]</scope>
    <source>
        <strain evidence="9">CIP 111030</strain>
    </source>
</reference>
<keyword evidence="2 7" id="KW-0963">Cytoplasm</keyword>
<dbReference type="GO" id="GO:0005737">
    <property type="term" value="C:cytoplasm"/>
    <property type="evidence" value="ECO:0007669"/>
    <property type="project" value="UniProtKB-SubCell"/>
</dbReference>
<dbReference type="FunFam" id="1.10.150.170:FF:000001">
    <property type="entry name" value="Ribosomal RNA small subunit methyltransferase H"/>
    <property type="match status" value="1"/>
</dbReference>
<comment type="catalytic activity">
    <reaction evidence="7">
        <text>cytidine(1402) in 16S rRNA + S-adenosyl-L-methionine = N(4)-methylcytidine(1402) in 16S rRNA + S-adenosyl-L-homocysteine + H(+)</text>
        <dbReference type="Rhea" id="RHEA:42928"/>
        <dbReference type="Rhea" id="RHEA-COMP:10286"/>
        <dbReference type="Rhea" id="RHEA-COMP:10287"/>
        <dbReference type="ChEBI" id="CHEBI:15378"/>
        <dbReference type="ChEBI" id="CHEBI:57856"/>
        <dbReference type="ChEBI" id="CHEBI:59789"/>
        <dbReference type="ChEBI" id="CHEBI:74506"/>
        <dbReference type="ChEBI" id="CHEBI:82748"/>
        <dbReference type="EC" id="2.1.1.199"/>
    </reaction>
</comment>
<dbReference type="SUPFAM" id="SSF53335">
    <property type="entry name" value="S-adenosyl-L-methionine-dependent methyltransferases"/>
    <property type="match status" value="1"/>
</dbReference>
<evidence type="ECO:0000256" key="2">
    <source>
        <dbReference type="ARBA" id="ARBA00022490"/>
    </source>
</evidence>
<dbReference type="Proteomes" id="UP000521032">
    <property type="component" value="Unassembled WGS sequence"/>
</dbReference>
<dbReference type="NCBIfam" id="TIGR00006">
    <property type="entry name" value="16S rRNA (cytosine(1402)-N(4))-methyltransferase RsmH"/>
    <property type="match status" value="1"/>
</dbReference>
<dbReference type="SUPFAM" id="SSF81799">
    <property type="entry name" value="Putative methyltransferase TM0872, insert domain"/>
    <property type="match status" value="1"/>
</dbReference>
<keyword evidence="4 7" id="KW-0489">Methyltransferase</keyword>
<dbReference type="InterPro" id="IPR002903">
    <property type="entry name" value="RsmH"/>
</dbReference>
<name>A0A6V7REN8_9BACL</name>
<dbReference type="Pfam" id="PF01795">
    <property type="entry name" value="Methyltransf_5"/>
    <property type="match status" value="1"/>
</dbReference>
<keyword evidence="5 7" id="KW-0808">Transferase</keyword>
<feature type="binding site" evidence="7">
    <location>
        <begin position="32"/>
        <end position="34"/>
    </location>
    <ligand>
        <name>S-adenosyl-L-methionine</name>
        <dbReference type="ChEBI" id="CHEBI:59789"/>
    </ligand>
</feature>
<evidence type="ECO:0000313" key="9">
    <source>
        <dbReference type="Proteomes" id="UP000521032"/>
    </source>
</evidence>
<feature type="binding site" evidence="7">
    <location>
        <position position="105"/>
    </location>
    <ligand>
        <name>S-adenosyl-L-methionine</name>
        <dbReference type="ChEBI" id="CHEBI:59789"/>
    </ligand>
</feature>
<accession>A0A6V7REN8</accession>
<evidence type="ECO:0000256" key="4">
    <source>
        <dbReference type="ARBA" id="ARBA00022603"/>
    </source>
</evidence>
<dbReference type="AlphaFoldDB" id="A0A6V7REN8"/>
<comment type="subcellular location">
    <subcellularLocation>
        <location evidence="7">Cytoplasm</location>
    </subcellularLocation>
</comment>
<dbReference type="HAMAP" id="MF_01007">
    <property type="entry name" value="16SrRNA_methyltr_H"/>
    <property type="match status" value="1"/>
</dbReference>
<organism evidence="8 9">
    <name type="scientific">Phocicoccus schoeneichii</name>
    <dbReference type="NCBI Taxonomy" id="1812261"/>
    <lineage>
        <taxon>Bacteria</taxon>
        <taxon>Bacillati</taxon>
        <taxon>Bacillota</taxon>
        <taxon>Bacilli</taxon>
        <taxon>Bacillales</taxon>
        <taxon>Salinicoccaceae</taxon>
        <taxon>Phocicoccus</taxon>
    </lineage>
</organism>
<dbReference type="PANTHER" id="PTHR11265">
    <property type="entry name" value="S-ADENOSYL-METHYLTRANSFERASE MRAW"/>
    <property type="match status" value="1"/>
</dbReference>
<comment type="similarity">
    <text evidence="1 7">Belongs to the methyltransferase superfamily. RsmH family.</text>
</comment>
<dbReference type="RefSeq" id="WP_186086913.1">
    <property type="nucleotide sequence ID" value="NZ_BMDB01000001.1"/>
</dbReference>
<dbReference type="Gene3D" id="1.10.150.170">
    <property type="entry name" value="Putative methyltransferase TM0872, insert domain"/>
    <property type="match status" value="1"/>
</dbReference>
<evidence type="ECO:0000256" key="5">
    <source>
        <dbReference type="ARBA" id="ARBA00022679"/>
    </source>
</evidence>
<dbReference type="Gene3D" id="3.40.50.150">
    <property type="entry name" value="Vaccinia Virus protein VP39"/>
    <property type="match status" value="1"/>
</dbReference>
<dbReference type="GO" id="GO:0071424">
    <property type="term" value="F:rRNA (cytosine-N4-)-methyltransferase activity"/>
    <property type="evidence" value="ECO:0007669"/>
    <property type="project" value="UniProtKB-UniRule"/>
</dbReference>
<gene>
    <name evidence="8" type="primary">rsmH_1</name>
    <name evidence="7" type="synonym">rsmH</name>
    <name evidence="8" type="ORF">JEOSCH030_00929</name>
</gene>
<feature type="binding site" evidence="7">
    <location>
        <position position="77"/>
    </location>
    <ligand>
        <name>S-adenosyl-L-methionine</name>
        <dbReference type="ChEBI" id="CHEBI:59789"/>
    </ligand>
</feature>
<keyword evidence="6 7" id="KW-0949">S-adenosyl-L-methionine</keyword>
<dbReference type="EC" id="2.1.1.199" evidence="7"/>
<dbReference type="EMBL" id="CAJEWE010000010">
    <property type="protein sequence ID" value="CAD2075888.1"/>
    <property type="molecule type" value="Genomic_DNA"/>
</dbReference>
<keyword evidence="9" id="KW-1185">Reference proteome</keyword>
<evidence type="ECO:0000256" key="7">
    <source>
        <dbReference type="HAMAP-Rule" id="MF_01007"/>
    </source>
</evidence>
<evidence type="ECO:0000256" key="6">
    <source>
        <dbReference type="ARBA" id="ARBA00022691"/>
    </source>
</evidence>
<feature type="binding site" evidence="7">
    <location>
        <position position="51"/>
    </location>
    <ligand>
        <name>S-adenosyl-L-methionine</name>
        <dbReference type="ChEBI" id="CHEBI:59789"/>
    </ligand>
</feature>
<dbReference type="GO" id="GO:0070475">
    <property type="term" value="P:rRNA base methylation"/>
    <property type="evidence" value="ECO:0007669"/>
    <property type="project" value="UniProtKB-UniRule"/>
</dbReference>
<dbReference type="InterPro" id="IPR029063">
    <property type="entry name" value="SAM-dependent_MTases_sf"/>
</dbReference>
<evidence type="ECO:0000313" key="8">
    <source>
        <dbReference type="EMBL" id="CAD2075888.1"/>
    </source>
</evidence>
<feature type="binding site" evidence="7">
    <location>
        <position position="98"/>
    </location>
    <ligand>
        <name>S-adenosyl-L-methionine</name>
        <dbReference type="ChEBI" id="CHEBI:59789"/>
    </ligand>
</feature>
<comment type="caution">
    <text evidence="8">The sequence shown here is derived from an EMBL/GenBank/DDBJ whole genome shotgun (WGS) entry which is preliminary data.</text>
</comment>
<protein>
    <recommendedName>
        <fullName evidence="7">Ribosomal RNA small subunit methyltransferase H</fullName>
        <ecNumber evidence="7">2.1.1.199</ecNumber>
    </recommendedName>
    <alternativeName>
        <fullName evidence="7">16S rRNA m(4)C1402 methyltransferase</fullName>
    </alternativeName>
    <alternativeName>
        <fullName evidence="7">rRNA (cytosine-N(4)-)-methyltransferase RsmH</fullName>
    </alternativeName>
</protein>
<proteinExistence type="inferred from homology"/>
<evidence type="ECO:0000256" key="3">
    <source>
        <dbReference type="ARBA" id="ARBA00022552"/>
    </source>
</evidence>
<dbReference type="PANTHER" id="PTHR11265:SF0">
    <property type="entry name" value="12S RRNA N4-METHYLCYTIDINE METHYLTRANSFERASE"/>
    <property type="match status" value="1"/>
</dbReference>
<dbReference type="PIRSF" id="PIRSF004486">
    <property type="entry name" value="MraW"/>
    <property type="match status" value="1"/>
</dbReference>
<dbReference type="InterPro" id="IPR023397">
    <property type="entry name" value="SAM-dep_MeTrfase_MraW_recog"/>
</dbReference>